<comment type="similarity">
    <text evidence="3">Belongs to the ATG2 family.</text>
</comment>
<dbReference type="GO" id="GO:0006869">
    <property type="term" value="P:lipid transport"/>
    <property type="evidence" value="ECO:0007669"/>
    <property type="project" value="UniProtKB-KW"/>
</dbReference>
<feature type="compositionally biased region" description="Low complexity" evidence="13">
    <location>
        <begin position="546"/>
        <end position="556"/>
    </location>
</feature>
<evidence type="ECO:0000256" key="9">
    <source>
        <dbReference type="ARBA" id="ARBA00023136"/>
    </source>
</evidence>
<dbReference type="EMBL" id="ADBL01000699">
    <property type="status" value="NOT_ANNOTATED_CDS"/>
    <property type="molecule type" value="Genomic_DNA"/>
</dbReference>
<proteinExistence type="inferred from homology"/>
<organism evidence="15 16">
    <name type="scientific">Magnaporthiopsis poae (strain ATCC 64411 / 73-15)</name>
    <name type="common">Kentucky bluegrass fungus</name>
    <name type="synonym">Magnaporthe poae</name>
    <dbReference type="NCBI Taxonomy" id="644358"/>
    <lineage>
        <taxon>Eukaryota</taxon>
        <taxon>Fungi</taxon>
        <taxon>Dikarya</taxon>
        <taxon>Ascomycota</taxon>
        <taxon>Pezizomycotina</taxon>
        <taxon>Sordariomycetes</taxon>
        <taxon>Sordariomycetidae</taxon>
        <taxon>Magnaporthales</taxon>
        <taxon>Magnaporthaceae</taxon>
        <taxon>Magnaporthiopsis</taxon>
    </lineage>
</organism>
<feature type="region of interest" description="Disordered" evidence="13">
    <location>
        <begin position="637"/>
        <end position="688"/>
    </location>
</feature>
<feature type="compositionally biased region" description="Polar residues" evidence="13">
    <location>
        <begin position="1665"/>
        <end position="1676"/>
    </location>
</feature>
<keyword evidence="7" id="KW-0072">Autophagy</keyword>
<reference evidence="16" key="1">
    <citation type="submission" date="2010-05" db="EMBL/GenBank/DDBJ databases">
        <title>The genome sequence of Magnaporthe poae strain ATCC 64411.</title>
        <authorList>
            <person name="Ma L.-J."/>
            <person name="Dead R."/>
            <person name="Young S."/>
            <person name="Zeng Q."/>
            <person name="Koehrsen M."/>
            <person name="Alvarado L."/>
            <person name="Berlin A."/>
            <person name="Chapman S.B."/>
            <person name="Chen Z."/>
            <person name="Freedman E."/>
            <person name="Gellesch M."/>
            <person name="Goldberg J."/>
            <person name="Griggs A."/>
            <person name="Gujja S."/>
            <person name="Heilman E.R."/>
            <person name="Heiman D."/>
            <person name="Hepburn T."/>
            <person name="Howarth C."/>
            <person name="Jen D."/>
            <person name="Larson L."/>
            <person name="Mehta T."/>
            <person name="Neiman D."/>
            <person name="Pearson M."/>
            <person name="Roberts A."/>
            <person name="Saif S."/>
            <person name="Shea T."/>
            <person name="Shenoy N."/>
            <person name="Sisk P."/>
            <person name="Stolte C."/>
            <person name="Sykes S."/>
            <person name="Walk T."/>
            <person name="White J."/>
            <person name="Yandava C."/>
            <person name="Haas B."/>
            <person name="Nusbaum C."/>
            <person name="Birren B."/>
        </authorList>
    </citation>
    <scope>NUCLEOTIDE SEQUENCE [LARGE SCALE GENOMIC DNA]</scope>
    <source>
        <strain evidence="16">ATCC 64411 / 73-15</strain>
    </source>
</reference>
<feature type="region of interest" description="Disordered" evidence="13">
    <location>
        <begin position="1984"/>
        <end position="2013"/>
    </location>
</feature>
<sequence>MASLFQSFRGSAMPKRLLRYALSRLELLDSDALDMDNLDLALGRNTVLEFRDVGIKLQKLERLLNLPPTFTLQKAKVILLRVTIPMDFYTSPILVEVDGVHVSLKVDSKEATEAQAKKRRKSPSASEIVPNTVDLAQSFLEQQPSDEKERLEAALAAETQDLGASLALSEDESDEESSFGTGQALSLPAFLADFLQGIVDRTQIQIRGVTFQLDVGVPVEPNAVAPDVVTFELAMGRINVEGVTTTFQADEDESPKIVHKEGKRHISLENITAFLISEANVFSTFERTVSIPPSLGTQSSAASALRSPMSEGSYASSHRRGDDAMADSMLLDQSQYLLDDSEDAFNIPYELDSSTEDIENGIEPPASSLSTPRASMYLESGPRPRTPSANISHSALEGRPPHWGSPERGVQSEPALSVVPPIVPPEFQQDSLHDFQGDESIYSSAAGSVHSAAAAPAEDLTASHLFSHEEAESMYMSAFSATESVRLRSRMPGGWDSADASPESSPKAKRLAAPSAVEPERAEAPAEKEEMPAPLMAEDMTRSTLSEAAPAPASAEDGLGGTAESDDPPRDLLSEVAPDVGSHDDPAAQGPSAPQEECATPRGPARLAKRILALDNISVYVPSKHNHVHVVTADGRSMIPTLDGTSPELSKSTSPHLPGAFSVVSTSPASPPPPSPSELDPESDESEKVADASLELILSPLNIQFDASIGFLLAMVVSRLLSAISSQETERSNEAAGSSPNPPQTPAAPQDVRVTLDEVSLLFLERLAGVAETPDRIFGAGPAGFDADILLQTQLRNVQVSITPNETGIDVESFTFGYAGEDSSIISFDQTLQMMASVKDAMPTPGSEVSIKIKKSTSSTQVDINTLPLHVRLDLRRLDETFSWFGGLSSFLSMGSSMTSNQNVPPPAKPSARSTDAPRGVRFEAPINPDDHSALSDNKVNMRINAIQVDLIGKDCNVVLETSALKLVSRDEGIGMAMTKIQLHGPYSKHSGSHPPVSVTVVGTRLEFSMAPKDVDLERLLELISPSKLKYDEDQDEIMVETLLRQRKKGSVLRIWLDKVSLDASNLPHLSCLPSLGEDLARLGTVAKYLPEDDRPGLLSLTLVRSLNVSVDVGGRFGVVNAAMKDFDIAHITVPALVATAVGSLTINRNHIEELVGSSLLPSATLSKTPVLMMRMIGDVIEPTITVKLHGINLEYRVPTIIDLLELDKDATPEDFEAGLAASVAQLGEQAQMAIASQTSTTARSTPGSVQIKNKPPKVDLAFIDCIVGLNPLGLTSKMGVVLADSRLAVSLGDKGDVEVVWNLKKASIVLIDDISTFDAEEDRPPTRHAHRPSDASAARQKLWGMESSLCSKGFVSVCQIHSASVTVRVADDKDGDKAVEAEVRDNLLVLETCADSTQTLIALANALKPPTPPSKEVKFKTQIIPVQDLLASISPDAFGKAEGDYNFDDDFGEARGLHGDDDVSDGGSEMIGAMEAQYYPHPEEERGEKLFDASSSSSVTSDRTTTQEGHADGVLLDLEQPDSGALGIEENFFGKASAGKGAGRQWDSARNKKHTSDSKKPAKSLLKVRVRDVHVIWNLFDGYDWQRTRDAISKTVQEVEAKAYERRARLDRRSAYDQDFEEEETVIGDFLFNSIYIGIPAHQDPRELSNGIAQDLYGDRQTDTESIATTQVTATPSRLGGPSSRSKPRRLKLHRSRHHKITFELRGVNVDLATHPRGSGETESSVNLSVKDLDIFDHVPGSTWKKFATYDRDAGERQIKSDMLQLELLNVRPVPDLAATEIVLKVDLLPLRLHVDQDALDFITRFFEFKDDSIPLPGSPSDVPFIQRAEISAIPVRLDFKPKRVDYAGLRSGHTTEFMNFMILDGASMTMRHTILYGVSGFERLGKTLNDIWMPDIKRNQLPGVLAGLAPVRSLVNVGSGFRHLVEIPVREYQQDGRVMRSLGRGAALFARTTGTEMVKLGAKVAVGTQYVLQGAEGLLVSNPEQGGGAGASSSAGVSSGWDSDEPSDSDERKQISLYADQPTGVIQGLRHAYSSLSRDLSVARDAIIAVPAEVMESSSAKGAAKAVIMRAPTIIFRPAIGATKAIGQTLMGATNSLDPQNLRRVEDKYKSGPGR</sequence>
<comment type="catalytic activity">
    <reaction evidence="10">
        <text>a 1,2-diacyl-sn-glycero-3-phospho-L-serine(in) = a 1,2-diacyl-sn-glycero-3-phospho-L-serine(out)</text>
        <dbReference type="Rhea" id="RHEA:38663"/>
        <dbReference type="ChEBI" id="CHEBI:57262"/>
    </reaction>
</comment>
<feature type="compositionally biased region" description="Low complexity" evidence="13">
    <location>
        <begin position="1495"/>
        <end position="1507"/>
    </location>
</feature>
<dbReference type="GO" id="GO:0043495">
    <property type="term" value="F:protein-membrane adaptor activity"/>
    <property type="evidence" value="ECO:0007669"/>
    <property type="project" value="TreeGrafter"/>
</dbReference>
<dbReference type="GO" id="GO:0061723">
    <property type="term" value="P:glycophagy"/>
    <property type="evidence" value="ECO:0007669"/>
    <property type="project" value="TreeGrafter"/>
</dbReference>
<feature type="compositionally biased region" description="Low complexity" evidence="13">
    <location>
        <begin position="1677"/>
        <end position="1686"/>
    </location>
</feature>
<comment type="catalytic activity">
    <reaction evidence="11">
        <text>a 1,2-diacyl-sn-glycero-3-phosphoethanolamine(in) = a 1,2-diacyl-sn-glycero-3-phosphoethanolamine(out)</text>
        <dbReference type="Rhea" id="RHEA:38895"/>
        <dbReference type="ChEBI" id="CHEBI:64612"/>
    </reaction>
</comment>
<dbReference type="OMA" id="AVWKRAP"/>
<dbReference type="Pfam" id="PF13329">
    <property type="entry name" value="ATG2_CAD"/>
    <property type="match status" value="1"/>
</dbReference>
<feature type="region of interest" description="Disordered" evidence="13">
    <location>
        <begin position="356"/>
        <end position="411"/>
    </location>
</feature>
<dbReference type="PANTHER" id="PTHR13190">
    <property type="entry name" value="AUTOPHAGY-RELATED 2, ISOFORM A"/>
    <property type="match status" value="1"/>
</dbReference>
<dbReference type="OrthoDB" id="18982at2759"/>
<dbReference type="GO" id="GO:0061709">
    <property type="term" value="P:reticulophagy"/>
    <property type="evidence" value="ECO:0007669"/>
    <property type="project" value="TreeGrafter"/>
</dbReference>
<feature type="compositionally biased region" description="Basic and acidic residues" evidence="13">
    <location>
        <begin position="518"/>
        <end position="531"/>
    </location>
</feature>
<feature type="region of interest" description="Disordered" evidence="13">
    <location>
        <begin position="1488"/>
        <end position="1514"/>
    </location>
</feature>
<feature type="compositionally biased region" description="Basic and acidic residues" evidence="13">
    <location>
        <begin position="2103"/>
        <end position="2117"/>
    </location>
</feature>
<evidence type="ECO:0000256" key="6">
    <source>
        <dbReference type="ARBA" id="ARBA00022824"/>
    </source>
</evidence>
<evidence type="ECO:0000313" key="14">
    <source>
        <dbReference type="EMBL" id="KLU83829.1"/>
    </source>
</evidence>
<reference evidence="14" key="2">
    <citation type="submission" date="2010-05" db="EMBL/GenBank/DDBJ databases">
        <title>The Genome Sequence of Magnaporthe poae strain ATCC 64411.</title>
        <authorList>
            <consortium name="The Broad Institute Genome Sequencing Platform"/>
            <consortium name="Broad Institute Genome Sequencing Center for Infectious Disease"/>
            <person name="Ma L.-J."/>
            <person name="Dead R."/>
            <person name="Young S."/>
            <person name="Zeng Q."/>
            <person name="Koehrsen M."/>
            <person name="Alvarado L."/>
            <person name="Berlin A."/>
            <person name="Chapman S.B."/>
            <person name="Chen Z."/>
            <person name="Freedman E."/>
            <person name="Gellesch M."/>
            <person name="Goldberg J."/>
            <person name="Griggs A."/>
            <person name="Gujja S."/>
            <person name="Heilman E.R."/>
            <person name="Heiman D."/>
            <person name="Hepburn T."/>
            <person name="Howarth C."/>
            <person name="Jen D."/>
            <person name="Larson L."/>
            <person name="Mehta T."/>
            <person name="Neiman D."/>
            <person name="Pearson M."/>
            <person name="Roberts A."/>
            <person name="Saif S."/>
            <person name="Shea T."/>
            <person name="Shenoy N."/>
            <person name="Sisk P."/>
            <person name="Stolte C."/>
            <person name="Sykes S."/>
            <person name="Walk T."/>
            <person name="White J."/>
            <person name="Yandava C."/>
            <person name="Haas B."/>
            <person name="Nusbaum C."/>
            <person name="Birren B."/>
        </authorList>
    </citation>
    <scope>NUCLEOTIDE SEQUENCE</scope>
    <source>
        <strain evidence="14">ATCC 64411</strain>
    </source>
</reference>
<evidence type="ECO:0000256" key="11">
    <source>
        <dbReference type="ARBA" id="ARBA00024615"/>
    </source>
</evidence>
<dbReference type="GO" id="GO:0061908">
    <property type="term" value="C:phagophore"/>
    <property type="evidence" value="ECO:0007669"/>
    <property type="project" value="TreeGrafter"/>
</dbReference>
<name>A0A0C4DSJ7_MAGP6</name>
<accession>A0A0C4DSJ7</accession>
<feature type="compositionally biased region" description="Low complexity" evidence="13">
    <location>
        <begin position="1993"/>
        <end position="2002"/>
    </location>
</feature>
<dbReference type="Proteomes" id="UP000011715">
    <property type="component" value="Unassembled WGS sequence"/>
</dbReference>
<dbReference type="GO" id="GO:0034045">
    <property type="term" value="C:phagophore assembly site membrane"/>
    <property type="evidence" value="ECO:0007669"/>
    <property type="project" value="UniProtKB-SubCell"/>
</dbReference>
<keyword evidence="16" id="KW-1185">Reference proteome</keyword>
<reference evidence="15" key="5">
    <citation type="submission" date="2015-06" db="UniProtKB">
        <authorList>
            <consortium name="EnsemblFungi"/>
        </authorList>
    </citation>
    <scope>IDENTIFICATION</scope>
    <source>
        <strain evidence="15">ATCC 64411</strain>
    </source>
</reference>
<keyword evidence="6" id="KW-0256">Endoplasmic reticulum</keyword>
<evidence type="ECO:0000256" key="2">
    <source>
        <dbReference type="ARBA" id="ARBA00004623"/>
    </source>
</evidence>
<protein>
    <recommendedName>
        <fullName evidence="4">Autophagy-related protein 2</fullName>
    </recommendedName>
</protein>
<comment type="subcellular location">
    <subcellularLocation>
        <location evidence="1">Endoplasmic reticulum membrane</location>
        <topology evidence="1">Peripheral membrane protein</topology>
    </subcellularLocation>
    <subcellularLocation>
        <location evidence="2">Preautophagosomal structure membrane</location>
        <topology evidence="2">Peripheral membrane protein</topology>
    </subcellularLocation>
</comment>
<evidence type="ECO:0000256" key="12">
    <source>
        <dbReference type="ARBA" id="ARBA00024631"/>
    </source>
</evidence>
<dbReference type="InterPro" id="IPR026849">
    <property type="entry name" value="ATG2"/>
</dbReference>
<evidence type="ECO:0000256" key="8">
    <source>
        <dbReference type="ARBA" id="ARBA00023055"/>
    </source>
</evidence>
<feature type="compositionally biased region" description="Basic and acidic residues" evidence="13">
    <location>
        <begin position="1548"/>
        <end position="1561"/>
    </location>
</feature>
<comment type="catalytic activity">
    <reaction evidence="12">
        <text>a 1,2-diacyl-sn-glycero-3-phosphocholine(in) = a 1,2-diacyl-sn-glycero-3-phosphocholine(out)</text>
        <dbReference type="Rhea" id="RHEA:38571"/>
        <dbReference type="ChEBI" id="CHEBI:57643"/>
    </reaction>
</comment>
<keyword evidence="5" id="KW-0813">Transport</keyword>
<dbReference type="GO" id="GO:0034727">
    <property type="term" value="P:piecemeal microautophagy of the nucleus"/>
    <property type="evidence" value="ECO:0007669"/>
    <property type="project" value="TreeGrafter"/>
</dbReference>
<dbReference type="STRING" id="644358.A0A0C4DSJ7"/>
<gene>
    <name evidence="14" type="ORF">MAPG_02879</name>
</gene>
<reference evidence="14" key="3">
    <citation type="submission" date="2011-03" db="EMBL/GenBank/DDBJ databases">
        <title>Annotation of Magnaporthe poae ATCC 64411.</title>
        <authorList>
            <person name="Ma L.-J."/>
            <person name="Dead R."/>
            <person name="Young S.K."/>
            <person name="Zeng Q."/>
            <person name="Gargeya S."/>
            <person name="Fitzgerald M."/>
            <person name="Haas B."/>
            <person name="Abouelleil A."/>
            <person name="Alvarado L."/>
            <person name="Arachchi H.M."/>
            <person name="Berlin A."/>
            <person name="Brown A."/>
            <person name="Chapman S.B."/>
            <person name="Chen Z."/>
            <person name="Dunbar C."/>
            <person name="Freedman E."/>
            <person name="Gearin G."/>
            <person name="Gellesch M."/>
            <person name="Goldberg J."/>
            <person name="Griggs A."/>
            <person name="Gujja S."/>
            <person name="Heiman D."/>
            <person name="Howarth C."/>
            <person name="Larson L."/>
            <person name="Lui A."/>
            <person name="MacDonald P.J.P."/>
            <person name="Mehta T."/>
            <person name="Montmayeur A."/>
            <person name="Murphy C."/>
            <person name="Neiman D."/>
            <person name="Pearson M."/>
            <person name="Priest M."/>
            <person name="Roberts A."/>
            <person name="Saif S."/>
            <person name="Shea T."/>
            <person name="Shenoy N."/>
            <person name="Sisk P."/>
            <person name="Stolte C."/>
            <person name="Sykes S."/>
            <person name="Yandava C."/>
            <person name="Wortman J."/>
            <person name="Nusbaum C."/>
            <person name="Birren B."/>
        </authorList>
    </citation>
    <scope>NUCLEOTIDE SEQUENCE</scope>
    <source>
        <strain evidence="14">ATCC 64411</strain>
    </source>
</reference>
<dbReference type="GO" id="GO:0000045">
    <property type="term" value="P:autophagosome assembly"/>
    <property type="evidence" value="ECO:0007669"/>
    <property type="project" value="TreeGrafter"/>
</dbReference>
<keyword evidence="8" id="KW-0445">Lipid transport</keyword>
<evidence type="ECO:0000256" key="4">
    <source>
        <dbReference type="ARBA" id="ARBA00018070"/>
    </source>
</evidence>
<feature type="region of interest" description="Disordered" evidence="13">
    <location>
        <begin position="1538"/>
        <end position="1562"/>
    </location>
</feature>
<dbReference type="EMBL" id="GL876967">
    <property type="protein sequence ID" value="KLU83829.1"/>
    <property type="molecule type" value="Genomic_DNA"/>
</dbReference>
<dbReference type="VEuPathDB" id="FungiDB:MAPG_02879"/>
<feature type="region of interest" description="Disordered" evidence="13">
    <location>
        <begin position="295"/>
        <end position="321"/>
    </location>
</feature>
<dbReference type="eggNOG" id="KOG2993">
    <property type="taxonomic scope" value="Eukaryota"/>
</dbReference>
<dbReference type="GO" id="GO:0005789">
    <property type="term" value="C:endoplasmic reticulum membrane"/>
    <property type="evidence" value="ECO:0007669"/>
    <property type="project" value="UniProtKB-SubCell"/>
</dbReference>
<feature type="region of interest" description="Disordered" evidence="13">
    <location>
        <begin position="490"/>
        <end position="602"/>
    </location>
</feature>
<feature type="region of interest" description="Disordered" evidence="13">
    <location>
        <begin position="1660"/>
        <end position="1694"/>
    </location>
</feature>
<dbReference type="PANTHER" id="PTHR13190:SF1">
    <property type="entry name" value="AUTOPHAGY-RELATED 2, ISOFORM A"/>
    <property type="match status" value="1"/>
</dbReference>
<dbReference type="EnsemblFungi" id="MAPG_02879T0">
    <property type="protein sequence ID" value="MAPG_02879T0"/>
    <property type="gene ID" value="MAPG_02879"/>
</dbReference>
<feature type="region of interest" description="Disordered" evidence="13">
    <location>
        <begin position="2097"/>
        <end position="2117"/>
    </location>
</feature>
<dbReference type="GO" id="GO:0032266">
    <property type="term" value="F:phosphatidylinositol-3-phosphate binding"/>
    <property type="evidence" value="ECO:0007669"/>
    <property type="project" value="TreeGrafter"/>
</dbReference>
<evidence type="ECO:0000256" key="10">
    <source>
        <dbReference type="ARBA" id="ARBA00024479"/>
    </source>
</evidence>
<keyword evidence="9" id="KW-0472">Membrane</keyword>
<evidence type="ECO:0000256" key="1">
    <source>
        <dbReference type="ARBA" id="ARBA00004406"/>
    </source>
</evidence>
<dbReference type="GO" id="GO:0000422">
    <property type="term" value="P:autophagy of mitochondrion"/>
    <property type="evidence" value="ECO:0007669"/>
    <property type="project" value="TreeGrafter"/>
</dbReference>
<feature type="compositionally biased region" description="Polar residues" evidence="13">
    <location>
        <begin position="643"/>
        <end position="655"/>
    </location>
</feature>
<evidence type="ECO:0000313" key="15">
    <source>
        <dbReference type="EnsemblFungi" id="MAPG_02879T0"/>
    </source>
</evidence>
<evidence type="ECO:0000256" key="5">
    <source>
        <dbReference type="ARBA" id="ARBA00022448"/>
    </source>
</evidence>
<evidence type="ECO:0000256" key="7">
    <source>
        <dbReference type="ARBA" id="ARBA00023006"/>
    </source>
</evidence>
<feature type="region of interest" description="Disordered" evidence="13">
    <location>
        <begin position="896"/>
        <end position="934"/>
    </location>
</feature>
<reference evidence="15" key="4">
    <citation type="journal article" date="2015" name="G3 (Bethesda)">
        <title>Genome sequences of three phytopathogenic species of the Magnaporthaceae family of fungi.</title>
        <authorList>
            <person name="Okagaki L.H."/>
            <person name="Nunes C.C."/>
            <person name="Sailsbery J."/>
            <person name="Clay B."/>
            <person name="Brown D."/>
            <person name="John T."/>
            <person name="Oh Y."/>
            <person name="Young N."/>
            <person name="Fitzgerald M."/>
            <person name="Haas B.J."/>
            <person name="Zeng Q."/>
            <person name="Young S."/>
            <person name="Adiconis X."/>
            <person name="Fan L."/>
            <person name="Levin J.Z."/>
            <person name="Mitchell T.K."/>
            <person name="Okubara P.A."/>
            <person name="Farman M.L."/>
            <person name="Kohn L.M."/>
            <person name="Birren B."/>
            <person name="Ma L.-J."/>
            <person name="Dean R.A."/>
        </authorList>
    </citation>
    <scope>NUCLEOTIDE SEQUENCE</scope>
    <source>
        <strain evidence="15">ATCC 64411 / 73-15</strain>
    </source>
</reference>
<evidence type="ECO:0000256" key="13">
    <source>
        <dbReference type="SAM" id="MobiDB-lite"/>
    </source>
</evidence>
<evidence type="ECO:0000256" key="3">
    <source>
        <dbReference type="ARBA" id="ARBA00009714"/>
    </source>
</evidence>
<evidence type="ECO:0000313" key="16">
    <source>
        <dbReference type="Proteomes" id="UP000011715"/>
    </source>
</evidence>